<feature type="transmembrane region" description="Helical" evidence="5">
    <location>
        <begin position="104"/>
        <end position="125"/>
    </location>
</feature>
<evidence type="ECO:0000256" key="3">
    <source>
        <dbReference type="ARBA" id="ARBA00022989"/>
    </source>
</evidence>
<evidence type="ECO:0000259" key="6">
    <source>
        <dbReference type="Pfam" id="PF07298"/>
    </source>
</evidence>
<keyword evidence="3 5" id="KW-1133">Transmembrane helix</keyword>
<dbReference type="Gene3D" id="1.20.120.1630">
    <property type="match status" value="1"/>
</dbReference>
<feature type="transmembrane region" description="Helical" evidence="5">
    <location>
        <begin position="137"/>
        <end position="154"/>
    </location>
</feature>
<keyword evidence="4 5" id="KW-0472">Membrane</keyword>
<comment type="subcellular location">
    <subcellularLocation>
        <location evidence="1">Membrane</location>
        <topology evidence="1">Multi-pass membrane protein</topology>
    </subcellularLocation>
</comment>
<dbReference type="InterPro" id="IPR009915">
    <property type="entry name" value="NnrU_dom"/>
</dbReference>
<feature type="transmembrane region" description="Helical" evidence="5">
    <location>
        <begin position="68"/>
        <end position="92"/>
    </location>
</feature>
<name>A0A212K4G0_9PROT</name>
<organism evidence="7">
    <name type="scientific">uncultured Alphaproteobacteria bacterium</name>
    <dbReference type="NCBI Taxonomy" id="91750"/>
    <lineage>
        <taxon>Bacteria</taxon>
        <taxon>Pseudomonadati</taxon>
        <taxon>Pseudomonadota</taxon>
        <taxon>Alphaproteobacteria</taxon>
        <taxon>environmental samples</taxon>
    </lineage>
</organism>
<protein>
    <recommendedName>
        <fullName evidence="6">NnrU domain-containing protein</fullName>
    </recommendedName>
</protein>
<sequence length="225" mass="23876">MTELLAALAVFVALHSVPALPAIRARLIARIGRAPYLAVYSLASLLSLAWVFHAALRMDDVPLWDTQLWQGHLTLVAAPLGLFLVIAGLASANPASITLRRGGAPGAIVAITRHPVLWGFLLWSLGHLAPNGDLGSLILFGGFALFSAVGVPVLERRARRRLGATWPTFAAATSVLPFAAALGGRTRLRFDTPMLASAALAALLTAWLIWGGHADLFGVDPRIFL</sequence>
<dbReference type="AlphaFoldDB" id="A0A212K4G0"/>
<evidence type="ECO:0000256" key="5">
    <source>
        <dbReference type="SAM" id="Phobius"/>
    </source>
</evidence>
<feature type="domain" description="NnrU" evidence="6">
    <location>
        <begin position="4"/>
        <end position="221"/>
    </location>
</feature>
<evidence type="ECO:0000256" key="1">
    <source>
        <dbReference type="ARBA" id="ARBA00004141"/>
    </source>
</evidence>
<reference evidence="7" key="1">
    <citation type="submission" date="2016-04" db="EMBL/GenBank/DDBJ databases">
        <authorList>
            <person name="Evans L.H."/>
            <person name="Alamgir A."/>
            <person name="Owens N."/>
            <person name="Weber N.D."/>
            <person name="Virtaneva K."/>
            <person name="Barbian K."/>
            <person name="Babar A."/>
            <person name="Rosenke K."/>
        </authorList>
    </citation>
    <scope>NUCLEOTIDE SEQUENCE</scope>
    <source>
        <strain evidence="7">86</strain>
    </source>
</reference>
<accession>A0A212K4G0</accession>
<dbReference type="GO" id="GO:0016020">
    <property type="term" value="C:membrane"/>
    <property type="evidence" value="ECO:0007669"/>
    <property type="project" value="UniProtKB-SubCell"/>
</dbReference>
<gene>
    <name evidence="7" type="ORF">KL86APRO_12127</name>
</gene>
<dbReference type="Pfam" id="PF07298">
    <property type="entry name" value="NnrU"/>
    <property type="match status" value="1"/>
</dbReference>
<evidence type="ECO:0000256" key="4">
    <source>
        <dbReference type="ARBA" id="ARBA00023136"/>
    </source>
</evidence>
<feature type="transmembrane region" description="Helical" evidence="5">
    <location>
        <begin position="195"/>
        <end position="212"/>
    </location>
</feature>
<dbReference type="EMBL" id="FLUO01000001">
    <property type="protein sequence ID" value="SBW06601.1"/>
    <property type="molecule type" value="Genomic_DNA"/>
</dbReference>
<proteinExistence type="predicted"/>
<feature type="transmembrane region" description="Helical" evidence="5">
    <location>
        <begin position="35"/>
        <end position="56"/>
    </location>
</feature>
<keyword evidence="2 5" id="KW-0812">Transmembrane</keyword>
<evidence type="ECO:0000256" key="2">
    <source>
        <dbReference type="ARBA" id="ARBA00022692"/>
    </source>
</evidence>
<evidence type="ECO:0000313" key="7">
    <source>
        <dbReference type="EMBL" id="SBW06601.1"/>
    </source>
</evidence>